<dbReference type="InterPro" id="IPR036679">
    <property type="entry name" value="FlgN-like_sf"/>
</dbReference>
<gene>
    <name evidence="2" type="ORF">EDD79_101310</name>
</gene>
<dbReference type="InterPro" id="IPR007809">
    <property type="entry name" value="FlgN-like"/>
</dbReference>
<dbReference type="SUPFAM" id="SSF140566">
    <property type="entry name" value="FlgN-like"/>
    <property type="match status" value="1"/>
</dbReference>
<accession>A0A4R2TGK7</accession>
<organism evidence="2 3">
    <name type="scientific">Serpentinicella alkaliphila</name>
    <dbReference type="NCBI Taxonomy" id="1734049"/>
    <lineage>
        <taxon>Bacteria</taxon>
        <taxon>Bacillati</taxon>
        <taxon>Bacillota</taxon>
        <taxon>Clostridia</taxon>
        <taxon>Peptostreptococcales</taxon>
        <taxon>Natronincolaceae</taxon>
        <taxon>Serpentinicella</taxon>
    </lineage>
</organism>
<name>A0A4R2TGK7_9FIRM</name>
<keyword evidence="3" id="KW-1185">Reference proteome</keyword>
<evidence type="ECO:0000256" key="1">
    <source>
        <dbReference type="ARBA" id="ARBA00022795"/>
    </source>
</evidence>
<evidence type="ECO:0000313" key="3">
    <source>
        <dbReference type="Proteomes" id="UP000295504"/>
    </source>
</evidence>
<comment type="caution">
    <text evidence="2">The sequence shown here is derived from an EMBL/GenBank/DDBJ whole genome shotgun (WGS) entry which is preliminary data.</text>
</comment>
<dbReference type="AlphaFoldDB" id="A0A4R2TGK7"/>
<dbReference type="Proteomes" id="UP000295504">
    <property type="component" value="Unassembled WGS sequence"/>
</dbReference>
<dbReference type="Pfam" id="PF05130">
    <property type="entry name" value="FlgN"/>
    <property type="match status" value="1"/>
</dbReference>
<protein>
    <submittedName>
        <fullName evidence="2">FlgN protein</fullName>
    </submittedName>
</protein>
<keyword evidence="1" id="KW-1005">Bacterial flagellum biogenesis</keyword>
<dbReference type="RefSeq" id="WP_132848264.1">
    <property type="nucleotide sequence ID" value="NZ_CP058648.1"/>
</dbReference>
<dbReference type="OrthoDB" id="1680765at2"/>
<proteinExistence type="predicted"/>
<evidence type="ECO:0000313" key="2">
    <source>
        <dbReference type="EMBL" id="TCQ02730.1"/>
    </source>
</evidence>
<dbReference type="Gene3D" id="1.20.58.300">
    <property type="entry name" value="FlgN-like"/>
    <property type="match status" value="1"/>
</dbReference>
<sequence>MKSIEQLQEALEKELNMYKEVAKLVDGKTNVIVKGKVKELDEITKKEQQLISQMGTFEKIRRAIFVNISNEINIKEPTSLSELLLHLEEKGIDSNILNGIDKIRNDLLEVIGQINEINKLNEKLIKQSLDYINLNMELLTSLNEQVNHYGSKATTENTKANKSLLDMRV</sequence>
<dbReference type="GO" id="GO:0044780">
    <property type="term" value="P:bacterial-type flagellum assembly"/>
    <property type="evidence" value="ECO:0007669"/>
    <property type="project" value="InterPro"/>
</dbReference>
<reference evidence="2 3" key="1">
    <citation type="submission" date="2019-03" db="EMBL/GenBank/DDBJ databases">
        <title>Genomic Encyclopedia of Type Strains, Phase IV (KMG-IV): sequencing the most valuable type-strain genomes for metagenomic binning, comparative biology and taxonomic classification.</title>
        <authorList>
            <person name="Goeker M."/>
        </authorList>
    </citation>
    <scope>NUCLEOTIDE SEQUENCE [LARGE SCALE GENOMIC DNA]</scope>
    <source>
        <strain evidence="2 3">DSM 100013</strain>
    </source>
</reference>
<dbReference type="EMBL" id="SLYC01000013">
    <property type="protein sequence ID" value="TCQ02730.1"/>
    <property type="molecule type" value="Genomic_DNA"/>
</dbReference>